<feature type="transmembrane region" description="Helical" evidence="5">
    <location>
        <begin position="249"/>
        <end position="269"/>
    </location>
</feature>
<comment type="caution">
    <text evidence="6">The sequence shown here is derived from an EMBL/GenBank/DDBJ whole genome shotgun (WGS) entry which is preliminary data.</text>
</comment>
<dbReference type="InterPro" id="IPR001807">
    <property type="entry name" value="ClC"/>
</dbReference>
<keyword evidence="7" id="KW-1185">Reference proteome</keyword>
<protein>
    <submittedName>
        <fullName evidence="6">Chloride channel protein</fullName>
    </submittedName>
</protein>
<feature type="transmembrane region" description="Helical" evidence="5">
    <location>
        <begin position="326"/>
        <end position="348"/>
    </location>
</feature>
<name>A0A4Q1SKG2_9BACT</name>
<dbReference type="GO" id="GO:0015108">
    <property type="term" value="F:chloride transmembrane transporter activity"/>
    <property type="evidence" value="ECO:0007669"/>
    <property type="project" value="InterPro"/>
</dbReference>
<dbReference type="Gene3D" id="3.30.70.120">
    <property type="match status" value="1"/>
</dbReference>
<comment type="subcellular location">
    <subcellularLocation>
        <location evidence="1">Membrane</location>
        <topology evidence="1">Multi-pass membrane protein</topology>
    </subcellularLocation>
</comment>
<feature type="transmembrane region" description="Helical" evidence="5">
    <location>
        <begin position="6"/>
        <end position="28"/>
    </location>
</feature>
<dbReference type="InterPro" id="IPR015867">
    <property type="entry name" value="N-reg_PII/ATP_PRibTrfase_C"/>
</dbReference>
<dbReference type="Gene3D" id="1.10.3080.10">
    <property type="entry name" value="Clc chloride channel"/>
    <property type="match status" value="1"/>
</dbReference>
<evidence type="ECO:0000256" key="1">
    <source>
        <dbReference type="ARBA" id="ARBA00004141"/>
    </source>
</evidence>
<dbReference type="InterPro" id="IPR050368">
    <property type="entry name" value="ClC-type_chloride_channel"/>
</dbReference>
<evidence type="ECO:0000313" key="6">
    <source>
        <dbReference type="EMBL" id="RXS98176.1"/>
    </source>
</evidence>
<reference evidence="6 7" key="1">
    <citation type="journal article" date="2016" name="Int. J. Syst. Evol. Microbiol.">
        <title>Acidipila dinghuensis sp. nov., an acidobacterium isolated from forest soil.</title>
        <authorList>
            <person name="Jiang Y.W."/>
            <person name="Wang J."/>
            <person name="Chen M.H."/>
            <person name="Lv Y.Y."/>
            <person name="Qiu L.H."/>
        </authorList>
    </citation>
    <scope>NUCLEOTIDE SEQUENCE [LARGE SCALE GENOMIC DNA]</scope>
    <source>
        <strain evidence="6 7">DHOF10</strain>
    </source>
</reference>
<keyword evidence="2 5" id="KW-0812">Transmembrane</keyword>
<dbReference type="InterPro" id="IPR011322">
    <property type="entry name" value="N-reg_PII-like_a/b"/>
</dbReference>
<accession>A0A4Q1SKG2</accession>
<feature type="transmembrane region" description="Helical" evidence="5">
    <location>
        <begin position="210"/>
        <end position="228"/>
    </location>
</feature>
<evidence type="ECO:0000256" key="2">
    <source>
        <dbReference type="ARBA" id="ARBA00022692"/>
    </source>
</evidence>
<evidence type="ECO:0000313" key="7">
    <source>
        <dbReference type="Proteomes" id="UP000290253"/>
    </source>
</evidence>
<dbReference type="SUPFAM" id="SSF54913">
    <property type="entry name" value="GlnB-like"/>
    <property type="match status" value="1"/>
</dbReference>
<proteinExistence type="predicted"/>
<feature type="transmembrane region" description="Helical" evidence="5">
    <location>
        <begin position="135"/>
        <end position="158"/>
    </location>
</feature>
<gene>
    <name evidence="6" type="ORF">ESZ00_05755</name>
</gene>
<dbReference type="CDD" id="cd03682">
    <property type="entry name" value="ClC_sycA_like"/>
    <property type="match status" value="1"/>
</dbReference>
<evidence type="ECO:0000256" key="4">
    <source>
        <dbReference type="ARBA" id="ARBA00023136"/>
    </source>
</evidence>
<dbReference type="Proteomes" id="UP000290253">
    <property type="component" value="Unassembled WGS sequence"/>
</dbReference>
<dbReference type="PANTHER" id="PTHR43427">
    <property type="entry name" value="CHLORIDE CHANNEL PROTEIN CLC-E"/>
    <property type="match status" value="1"/>
</dbReference>
<sequence length="575" mass="61681">MFVQLLRWLVIASCAGVLGGSASALLLASLNLATAVRESHLWLIALLPLAGLFVGCLYKYLGSSVEAGNNLILEEVHDPQATIPLRMTPLILIGTFLTHLFGGSAGREGTAIQTGASLADQLTRLFRLRNGDRRILLMAGISAGFGSVFGTPLAGAVFGLEVLAIGRLNYAAIFPCFVGAFVGDFTTHAWRVHHTIYTVTQVAPLSPRNLLAACAAGIAFGVTAMLFAKATHAVSHFMKKHIAWGPARPFTGGIVVALAVAAVHTTRYIGLGVPTIVASFQHPLHWYDFAAKFAFTAVTLGSGFKGGEVTPLFYIGSTLGNALAHVLPLPTSLLAGMGFVAVFAGAANTPIASSLMAVELFGAEAGAFAAIACVVSYLFSGHSGIYHAQRLGSSKHAALTHEEGLSLALIAKQRTEADADTLLIPENERFPDSYPGGILMANTAVLRVYFSTAQVLKHDSWWRRMLPQNLGAYLLEQAREAGIEQALLHRVTGGYLKNQKLIMDSSDIPPLRLPQCLELVGEEDLLQEFLRRNQKHLGGARVMFLHGKEAEFEAELERQELEEAIAIERNDQLLP</sequence>
<dbReference type="SUPFAM" id="SSF81340">
    <property type="entry name" value="Clc chloride channel"/>
    <property type="match status" value="1"/>
</dbReference>
<evidence type="ECO:0000256" key="3">
    <source>
        <dbReference type="ARBA" id="ARBA00022989"/>
    </source>
</evidence>
<organism evidence="6 7">
    <name type="scientific">Silvibacterium dinghuense</name>
    <dbReference type="NCBI Taxonomy" id="1560006"/>
    <lineage>
        <taxon>Bacteria</taxon>
        <taxon>Pseudomonadati</taxon>
        <taxon>Acidobacteriota</taxon>
        <taxon>Terriglobia</taxon>
        <taxon>Terriglobales</taxon>
        <taxon>Acidobacteriaceae</taxon>
        <taxon>Silvibacterium</taxon>
    </lineage>
</organism>
<evidence type="ECO:0000256" key="5">
    <source>
        <dbReference type="SAM" id="Phobius"/>
    </source>
</evidence>
<keyword evidence="3 5" id="KW-1133">Transmembrane helix</keyword>
<dbReference type="OrthoDB" id="9767361at2"/>
<dbReference type="AlphaFoldDB" id="A0A4Q1SKG2"/>
<dbReference type="Pfam" id="PF00654">
    <property type="entry name" value="Voltage_CLC"/>
    <property type="match status" value="1"/>
</dbReference>
<keyword evidence="4 5" id="KW-0472">Membrane</keyword>
<feature type="transmembrane region" description="Helical" evidence="5">
    <location>
        <begin position="170"/>
        <end position="190"/>
    </location>
</feature>
<feature type="transmembrane region" description="Helical" evidence="5">
    <location>
        <begin position="360"/>
        <end position="380"/>
    </location>
</feature>
<dbReference type="PANTHER" id="PTHR43427:SF12">
    <property type="entry name" value="CHLORIDE TRANSPORTER"/>
    <property type="match status" value="1"/>
</dbReference>
<dbReference type="EMBL" id="SDMK01000001">
    <property type="protein sequence ID" value="RXS98176.1"/>
    <property type="molecule type" value="Genomic_DNA"/>
</dbReference>
<dbReference type="GO" id="GO:0016020">
    <property type="term" value="C:membrane"/>
    <property type="evidence" value="ECO:0007669"/>
    <property type="project" value="UniProtKB-SubCell"/>
</dbReference>
<feature type="transmembrane region" description="Helical" evidence="5">
    <location>
        <begin position="40"/>
        <end position="61"/>
    </location>
</feature>
<dbReference type="InterPro" id="IPR014743">
    <property type="entry name" value="Cl-channel_core"/>
</dbReference>